<protein>
    <submittedName>
        <fullName evidence="1">Uncharacterized protein</fullName>
    </submittedName>
</protein>
<dbReference type="AlphaFoldDB" id="A0AAW6PRI3"/>
<name>A0AAW6PRI3_PSEPU</name>
<comment type="caution">
    <text evidence="1">The sequence shown here is derived from an EMBL/GenBank/DDBJ whole genome shotgun (WGS) entry which is preliminary data.</text>
</comment>
<sequence length="84" mass="9409">MYAYSSTRKKDYPSSGLAFEQFLHSINRKVDVVGKVNSKLDTVFDAYKQAIQADIAQLEGRKGEFNAFKLDALEIGGTALFDRN</sequence>
<reference evidence="1" key="1">
    <citation type="submission" date="2023-03" db="EMBL/GenBank/DDBJ databases">
        <title>Draft assemblies of triclosan tolerant bacteria isolated from returned activated sludge.</title>
        <authorList>
            <person name="Van Hamelsveld S."/>
        </authorList>
    </citation>
    <scope>NUCLEOTIDE SEQUENCE</scope>
    <source>
        <strain evidence="1">GW210012_S60</strain>
    </source>
</reference>
<organism evidence="1 2">
    <name type="scientific">Pseudomonas putida</name>
    <name type="common">Arthrobacter siderocapsulatus</name>
    <dbReference type="NCBI Taxonomy" id="303"/>
    <lineage>
        <taxon>Bacteria</taxon>
        <taxon>Pseudomonadati</taxon>
        <taxon>Pseudomonadota</taxon>
        <taxon>Gammaproteobacteria</taxon>
        <taxon>Pseudomonadales</taxon>
        <taxon>Pseudomonadaceae</taxon>
        <taxon>Pseudomonas</taxon>
    </lineage>
</organism>
<gene>
    <name evidence="1" type="ORF">P3W50_16225</name>
</gene>
<dbReference type="EMBL" id="JARJLO010000238">
    <property type="protein sequence ID" value="MDF3872003.1"/>
    <property type="molecule type" value="Genomic_DNA"/>
</dbReference>
<accession>A0AAW6PRI3</accession>
<dbReference type="Proteomes" id="UP001217741">
    <property type="component" value="Unassembled WGS sequence"/>
</dbReference>
<proteinExistence type="predicted"/>
<evidence type="ECO:0000313" key="1">
    <source>
        <dbReference type="EMBL" id="MDF3872003.1"/>
    </source>
</evidence>
<dbReference type="RefSeq" id="WP_024947253.1">
    <property type="nucleotide sequence ID" value="NZ_JARJLN010000247.1"/>
</dbReference>
<evidence type="ECO:0000313" key="2">
    <source>
        <dbReference type="Proteomes" id="UP001217741"/>
    </source>
</evidence>